<organism evidence="1 2">
    <name type="scientific">Candidatus Hakubella thermalkaliphila</name>
    <dbReference type="NCBI Taxonomy" id="2754717"/>
    <lineage>
        <taxon>Bacteria</taxon>
        <taxon>Bacillati</taxon>
        <taxon>Actinomycetota</taxon>
        <taxon>Actinomycetota incertae sedis</taxon>
        <taxon>Candidatus Hakubellales</taxon>
        <taxon>Candidatus Hakubellaceae</taxon>
        <taxon>Candidatus Hakubella</taxon>
    </lineage>
</organism>
<dbReference type="AlphaFoldDB" id="A0A6V8Q2F2"/>
<feature type="non-terminal residue" evidence="1">
    <location>
        <position position="1"/>
    </location>
</feature>
<sequence length="185" mass="21985">LAGGHMGPRPRKRSRYEMQRQIDEILERLHVVRYIEVSLKTAYEHSFKQERPGRPGPDTKYVRKTRKRWKIQWRVNKDKVAYDQKSDGMYPLLTNDRSLTPRQVLEAHKRQPTIEKLLSQVKTVLEIAPVFLKNEGRVEALFFLYFVSLLVQALIEREMRGAMERREITDLPLYPEERANRRPTA</sequence>
<gene>
    <name evidence="1" type="ORF">HKBW3S44_01934</name>
</gene>
<evidence type="ECO:0000313" key="1">
    <source>
        <dbReference type="EMBL" id="GFP38254.1"/>
    </source>
</evidence>
<dbReference type="EMBL" id="BLSC01000446">
    <property type="protein sequence ID" value="GFP38254.1"/>
    <property type="molecule type" value="Genomic_DNA"/>
</dbReference>
<accession>A0A6V8Q2F2</accession>
<evidence type="ECO:0008006" key="3">
    <source>
        <dbReference type="Google" id="ProtNLM"/>
    </source>
</evidence>
<name>A0A6V8Q2F2_9ACTN</name>
<evidence type="ECO:0000313" key="2">
    <source>
        <dbReference type="Proteomes" id="UP000561271"/>
    </source>
</evidence>
<feature type="non-terminal residue" evidence="1">
    <location>
        <position position="185"/>
    </location>
</feature>
<dbReference type="Proteomes" id="UP000561271">
    <property type="component" value="Unassembled WGS sequence"/>
</dbReference>
<dbReference type="PANTHER" id="PTHR34614:SF2">
    <property type="entry name" value="TRANSPOSASE IS4-LIKE DOMAIN-CONTAINING PROTEIN"/>
    <property type="match status" value="1"/>
</dbReference>
<protein>
    <recommendedName>
        <fullName evidence="3">Transposase</fullName>
    </recommendedName>
</protein>
<proteinExistence type="predicted"/>
<comment type="caution">
    <text evidence="1">The sequence shown here is derived from an EMBL/GenBank/DDBJ whole genome shotgun (WGS) entry which is preliminary data.</text>
</comment>
<reference evidence="1 2" key="1">
    <citation type="journal article" date="2020" name="Front. Microbiol.">
        <title>Single-cell genomics of novel Actinobacteria with the Wood-Ljungdahl pathway discovered in a serpentinizing system.</title>
        <authorList>
            <person name="Merino N."/>
            <person name="Kawai M."/>
            <person name="Boyd E.S."/>
            <person name="Colman D.R."/>
            <person name="McGlynn S.E."/>
            <person name="Nealson K.H."/>
            <person name="Kurokawa K."/>
            <person name="Hongoh Y."/>
        </authorList>
    </citation>
    <scope>NUCLEOTIDE SEQUENCE [LARGE SCALE GENOMIC DNA]</scope>
    <source>
        <strain evidence="1 2">S44</strain>
    </source>
</reference>
<dbReference type="PANTHER" id="PTHR34614">
    <property type="match status" value="1"/>
</dbReference>